<organism evidence="2 3">
    <name type="scientific">Purpureocillium lilacinum</name>
    <name type="common">Paecilomyces lilacinus</name>
    <dbReference type="NCBI Taxonomy" id="33203"/>
    <lineage>
        <taxon>Eukaryota</taxon>
        <taxon>Fungi</taxon>
        <taxon>Dikarya</taxon>
        <taxon>Ascomycota</taxon>
        <taxon>Pezizomycotina</taxon>
        <taxon>Sordariomycetes</taxon>
        <taxon>Hypocreomycetidae</taxon>
        <taxon>Hypocreales</taxon>
        <taxon>Ophiocordycipitaceae</taxon>
        <taxon>Purpureocillium</taxon>
    </lineage>
</organism>
<dbReference type="EMBL" id="LSBI01000008">
    <property type="protein sequence ID" value="OAQ82748.1"/>
    <property type="molecule type" value="Genomic_DNA"/>
</dbReference>
<dbReference type="AlphaFoldDB" id="A0A179GZ68"/>
<comment type="caution">
    <text evidence="2">The sequence shown here is derived from an EMBL/GenBank/DDBJ whole genome shotgun (WGS) entry which is preliminary data.</text>
</comment>
<dbReference type="Proteomes" id="UP000078340">
    <property type="component" value="Unassembled WGS sequence"/>
</dbReference>
<evidence type="ECO:0000313" key="2">
    <source>
        <dbReference type="EMBL" id="OAQ82748.1"/>
    </source>
</evidence>
<evidence type="ECO:0000313" key="3">
    <source>
        <dbReference type="Proteomes" id="UP000078340"/>
    </source>
</evidence>
<evidence type="ECO:0000256" key="1">
    <source>
        <dbReference type="SAM" id="MobiDB-lite"/>
    </source>
</evidence>
<feature type="region of interest" description="Disordered" evidence="1">
    <location>
        <begin position="93"/>
        <end position="122"/>
    </location>
</feature>
<name>A0A179GZ68_PURLI</name>
<proteinExistence type="predicted"/>
<gene>
    <name evidence="2" type="ORF">VFPFJ_08551</name>
</gene>
<sequence length="134" mass="15100">MTPVVFVLCVSSSNSHNRQPASQLRARAWISKTRAHATHHVTCKQVQNYYLLPMQLGRTSSQLPCLFACLPASLTGKFPPHDSQKRGFEFRHKAHLPRRPPSSPPSHVKCKPTAAPPRTPASHIRYRTVKCPRM</sequence>
<reference evidence="2 3" key="1">
    <citation type="submission" date="2016-02" db="EMBL/GenBank/DDBJ databases">
        <title>Biosynthesis of antibiotic leucinostatins and their inhibition on Phytophthora in bio-control Purpureocillium lilacinum.</title>
        <authorList>
            <person name="Wang G."/>
            <person name="Liu Z."/>
            <person name="Lin R."/>
            <person name="Li E."/>
            <person name="Mao Z."/>
            <person name="Ling J."/>
            <person name="Yin W."/>
            <person name="Xie B."/>
        </authorList>
    </citation>
    <scope>NUCLEOTIDE SEQUENCE [LARGE SCALE GENOMIC DNA]</scope>
    <source>
        <strain evidence="2">PLFJ-1</strain>
    </source>
</reference>
<accession>A0A179GZ68</accession>
<protein>
    <submittedName>
        <fullName evidence="2">Uncharacterized protein</fullName>
    </submittedName>
</protein>